<comment type="caution">
    <text evidence="2">The sequence shown here is derived from an EMBL/GenBank/DDBJ whole genome shotgun (WGS) entry which is preliminary data.</text>
</comment>
<evidence type="ECO:0000256" key="1">
    <source>
        <dbReference type="SAM" id="MobiDB-lite"/>
    </source>
</evidence>
<evidence type="ECO:0000313" key="2">
    <source>
        <dbReference type="EMBL" id="KAJ8034995.1"/>
    </source>
</evidence>
<keyword evidence="3" id="KW-1185">Reference proteome</keyword>
<evidence type="ECO:0000313" key="3">
    <source>
        <dbReference type="Proteomes" id="UP001152320"/>
    </source>
</evidence>
<protein>
    <submittedName>
        <fullName evidence="2">Uncharacterized protein</fullName>
    </submittedName>
</protein>
<gene>
    <name evidence="2" type="ORF">HOLleu_22060</name>
</gene>
<proteinExistence type="predicted"/>
<sequence>MHPLCVSDPVAMGALSNMSLTGHGTVGESSALSRAAARACLGKQPALQSRTSAGLVGGQPGSWGNPANSLPVHFPRTAKEARVSMGAPAVCERSCGYGCTQQHVLNRTRYSRRELRSRTSFLAHAELETGVAARKFRRCNEKSRAAARACLGKQPALQSRTSAGLVGGQPGSWGNPANSLPVHFPRTAKEARPTRDRSVPPCPHKCNGTARGRSRVDWALDDYKAGIQYYLFTSSTILYFE</sequence>
<dbReference type="AlphaFoldDB" id="A0A9Q1H785"/>
<dbReference type="Proteomes" id="UP001152320">
    <property type="component" value="Chromosome 10"/>
</dbReference>
<organism evidence="2 3">
    <name type="scientific">Holothuria leucospilota</name>
    <name type="common">Black long sea cucumber</name>
    <name type="synonym">Mertensiothuria leucospilota</name>
    <dbReference type="NCBI Taxonomy" id="206669"/>
    <lineage>
        <taxon>Eukaryota</taxon>
        <taxon>Metazoa</taxon>
        <taxon>Echinodermata</taxon>
        <taxon>Eleutherozoa</taxon>
        <taxon>Echinozoa</taxon>
        <taxon>Holothuroidea</taxon>
        <taxon>Aspidochirotacea</taxon>
        <taxon>Aspidochirotida</taxon>
        <taxon>Holothuriidae</taxon>
        <taxon>Holothuria</taxon>
    </lineage>
</organism>
<name>A0A9Q1H785_HOLLE</name>
<feature type="region of interest" description="Disordered" evidence="1">
    <location>
        <begin position="161"/>
        <end position="180"/>
    </location>
</feature>
<reference evidence="2" key="1">
    <citation type="submission" date="2021-10" db="EMBL/GenBank/DDBJ databases">
        <title>Tropical sea cucumber genome reveals ecological adaptation and Cuvierian tubules defense mechanism.</title>
        <authorList>
            <person name="Chen T."/>
        </authorList>
    </citation>
    <scope>NUCLEOTIDE SEQUENCE</scope>
    <source>
        <strain evidence="2">Nanhai2018</strain>
        <tissue evidence="2">Muscle</tissue>
    </source>
</reference>
<accession>A0A9Q1H785</accession>
<dbReference type="EMBL" id="JAIZAY010000010">
    <property type="protein sequence ID" value="KAJ8034995.1"/>
    <property type="molecule type" value="Genomic_DNA"/>
</dbReference>